<sequence length="279" mass="31902">MKIFYQKLWHTKTDWDSPIPQQSTEDWLKFQNAFNEINYLTVPRWVFLTADNAVELHGFADTSSLAYATAIYFTHADGKLVANRTSEIIVLPTKHWKHASSKENPADIAPRGIHLKCLPDCILWWQGPPWLRLETSTWLKTEFSFDEASDGCLSCLPNFGSNFDNGANFVGAGRKLDEIRKLWLSLPIYEAISYYLSKSSIDFGFGEPCEKWQDAQPNLKEDDIVLIKEEGHPGTWPMARVLHVHPGNDGLVRVATVKNQDLVYKRPVHKLCKLPIYPN</sequence>
<keyword evidence="3" id="KW-1185">Reference proteome</keyword>
<dbReference type="PANTHER" id="PTHR47331">
    <property type="entry name" value="PHD-TYPE DOMAIN-CONTAINING PROTEIN"/>
    <property type="match status" value="1"/>
</dbReference>
<dbReference type="PANTHER" id="PTHR47331:SF1">
    <property type="entry name" value="GAG-LIKE PROTEIN"/>
    <property type="match status" value="1"/>
</dbReference>
<reference evidence="2" key="1">
    <citation type="submission" date="2020-08" db="EMBL/GenBank/DDBJ databases">
        <title>Multicomponent nature underlies the extraordinary mechanical properties of spider dragline silk.</title>
        <authorList>
            <person name="Kono N."/>
            <person name="Nakamura H."/>
            <person name="Mori M."/>
            <person name="Yoshida Y."/>
            <person name="Ohtoshi R."/>
            <person name="Malay A.D."/>
            <person name="Moran D.A.P."/>
            <person name="Tomita M."/>
            <person name="Numata K."/>
            <person name="Arakawa K."/>
        </authorList>
    </citation>
    <scope>NUCLEOTIDE SEQUENCE</scope>
</reference>
<name>A0A8X6X8U5_9ARAC</name>
<dbReference type="Pfam" id="PF18701">
    <property type="entry name" value="DUF5641"/>
    <property type="match status" value="1"/>
</dbReference>
<evidence type="ECO:0000313" key="2">
    <source>
        <dbReference type="EMBL" id="GFY48134.1"/>
    </source>
</evidence>
<dbReference type="AlphaFoldDB" id="A0A8X6X8U5"/>
<dbReference type="Proteomes" id="UP000886998">
    <property type="component" value="Unassembled WGS sequence"/>
</dbReference>
<dbReference type="EMBL" id="BMAV01006321">
    <property type="protein sequence ID" value="GFY48134.1"/>
    <property type="molecule type" value="Genomic_DNA"/>
</dbReference>
<dbReference type="Pfam" id="PF05380">
    <property type="entry name" value="Peptidase_A17"/>
    <property type="match status" value="1"/>
</dbReference>
<dbReference type="OrthoDB" id="8023757at2759"/>
<proteinExistence type="predicted"/>
<gene>
    <name evidence="2" type="ORF">TNIN_15031</name>
</gene>
<protein>
    <submittedName>
        <fullName evidence="2">DUF5641 domain-containing protein</fullName>
    </submittedName>
</protein>
<dbReference type="InterPro" id="IPR040676">
    <property type="entry name" value="DUF5641"/>
</dbReference>
<comment type="caution">
    <text evidence="2">The sequence shown here is derived from an EMBL/GenBank/DDBJ whole genome shotgun (WGS) entry which is preliminary data.</text>
</comment>
<accession>A0A8X6X8U5</accession>
<evidence type="ECO:0000313" key="3">
    <source>
        <dbReference type="Proteomes" id="UP000886998"/>
    </source>
</evidence>
<evidence type="ECO:0000259" key="1">
    <source>
        <dbReference type="Pfam" id="PF18701"/>
    </source>
</evidence>
<organism evidence="2 3">
    <name type="scientific">Trichonephila inaurata madagascariensis</name>
    <dbReference type="NCBI Taxonomy" id="2747483"/>
    <lineage>
        <taxon>Eukaryota</taxon>
        <taxon>Metazoa</taxon>
        <taxon>Ecdysozoa</taxon>
        <taxon>Arthropoda</taxon>
        <taxon>Chelicerata</taxon>
        <taxon>Arachnida</taxon>
        <taxon>Araneae</taxon>
        <taxon>Araneomorphae</taxon>
        <taxon>Entelegynae</taxon>
        <taxon>Araneoidea</taxon>
        <taxon>Nephilidae</taxon>
        <taxon>Trichonephila</taxon>
        <taxon>Trichonephila inaurata</taxon>
    </lineage>
</organism>
<feature type="domain" description="DUF5641" evidence="1">
    <location>
        <begin position="210"/>
        <end position="274"/>
    </location>
</feature>
<dbReference type="InterPro" id="IPR008042">
    <property type="entry name" value="Retrotrans_Pao"/>
</dbReference>